<gene>
    <name evidence="1" type="ORF">AKJ09_00986</name>
</gene>
<dbReference type="STRING" id="1391654.AKJ09_00986"/>
<organism evidence="1 2">
    <name type="scientific">Labilithrix luteola</name>
    <dbReference type="NCBI Taxonomy" id="1391654"/>
    <lineage>
        <taxon>Bacteria</taxon>
        <taxon>Pseudomonadati</taxon>
        <taxon>Myxococcota</taxon>
        <taxon>Polyangia</taxon>
        <taxon>Polyangiales</taxon>
        <taxon>Labilitrichaceae</taxon>
        <taxon>Labilithrix</taxon>
    </lineage>
</organism>
<protein>
    <recommendedName>
        <fullName evidence="3">Tetratricopeptide repeat protein</fullName>
    </recommendedName>
</protein>
<dbReference type="Proteomes" id="UP000064967">
    <property type="component" value="Chromosome"/>
</dbReference>
<dbReference type="OrthoDB" id="5511019at2"/>
<evidence type="ECO:0000313" key="2">
    <source>
        <dbReference type="Proteomes" id="UP000064967"/>
    </source>
</evidence>
<dbReference type="RefSeq" id="WP_146645936.1">
    <property type="nucleotide sequence ID" value="NZ_CP012333.1"/>
</dbReference>
<sequence length="137" mass="15070">MSKDALVSAVKQIVATSRGGDLETSFDGYRDLFAQPWFSANRPEDQRQALKLLVLAKRTGQPSAKLLEAHRSAIAPLTELVSNLSDPEDYEMLGVCHLLLGNEEAASNLFRQGLTLERERNPASDLCGRLMTRVASI</sequence>
<keyword evidence="2" id="KW-1185">Reference proteome</keyword>
<accession>A0A0K1PLC8</accession>
<proteinExistence type="predicted"/>
<name>A0A0K1PLC8_9BACT</name>
<evidence type="ECO:0000313" key="1">
    <source>
        <dbReference type="EMBL" id="AKU94322.1"/>
    </source>
</evidence>
<evidence type="ECO:0008006" key="3">
    <source>
        <dbReference type="Google" id="ProtNLM"/>
    </source>
</evidence>
<reference evidence="1 2" key="1">
    <citation type="submission" date="2015-08" db="EMBL/GenBank/DDBJ databases">
        <authorList>
            <person name="Babu N.S."/>
            <person name="Beckwith C.J."/>
            <person name="Beseler K.G."/>
            <person name="Brison A."/>
            <person name="Carone J.V."/>
            <person name="Caskin T.P."/>
            <person name="Diamond M."/>
            <person name="Durham M.E."/>
            <person name="Foxe J.M."/>
            <person name="Go M."/>
            <person name="Henderson B.A."/>
            <person name="Jones I.B."/>
            <person name="McGettigan J.A."/>
            <person name="Micheletti S.J."/>
            <person name="Nasrallah M.E."/>
            <person name="Ortiz D."/>
            <person name="Piller C.R."/>
            <person name="Privatt S.R."/>
            <person name="Schneider S.L."/>
            <person name="Sharp S."/>
            <person name="Smith T.C."/>
            <person name="Stanton J.D."/>
            <person name="Ullery H.E."/>
            <person name="Wilson R.J."/>
            <person name="Serrano M.G."/>
            <person name="Buck G."/>
            <person name="Lee V."/>
            <person name="Wang Y."/>
            <person name="Carvalho R."/>
            <person name="Voegtly L."/>
            <person name="Shi R."/>
            <person name="Duckworth R."/>
            <person name="Johnson A."/>
            <person name="Loviza R."/>
            <person name="Walstead R."/>
            <person name="Shah Z."/>
            <person name="Kiflezghi M."/>
            <person name="Wade K."/>
            <person name="Ball S.L."/>
            <person name="Bradley K.W."/>
            <person name="Asai D.J."/>
            <person name="Bowman C.A."/>
            <person name="Russell D.A."/>
            <person name="Pope W.H."/>
            <person name="Jacobs-Sera D."/>
            <person name="Hendrix R.W."/>
            <person name="Hatfull G.F."/>
        </authorList>
    </citation>
    <scope>NUCLEOTIDE SEQUENCE [LARGE SCALE GENOMIC DNA]</scope>
    <source>
        <strain evidence="1 2">DSM 27648</strain>
    </source>
</reference>
<dbReference type="EMBL" id="CP012333">
    <property type="protein sequence ID" value="AKU94322.1"/>
    <property type="molecule type" value="Genomic_DNA"/>
</dbReference>
<dbReference type="AlphaFoldDB" id="A0A0K1PLC8"/>
<dbReference type="KEGG" id="llu:AKJ09_00986"/>